<dbReference type="Gene3D" id="1.10.3720.10">
    <property type="entry name" value="MetI-like"/>
    <property type="match status" value="1"/>
</dbReference>
<keyword evidence="6 7" id="KW-0472">Membrane</keyword>
<feature type="transmembrane region" description="Helical" evidence="7">
    <location>
        <begin position="106"/>
        <end position="127"/>
    </location>
</feature>
<keyword evidence="2 7" id="KW-0813">Transport</keyword>
<protein>
    <submittedName>
        <fullName evidence="9 10">ABC transporter permease</fullName>
    </submittedName>
</protein>
<dbReference type="SUPFAM" id="SSF161098">
    <property type="entry name" value="MetI-like"/>
    <property type="match status" value="1"/>
</dbReference>
<evidence type="ECO:0000256" key="5">
    <source>
        <dbReference type="ARBA" id="ARBA00022989"/>
    </source>
</evidence>
<feature type="transmembrane region" description="Helical" evidence="7">
    <location>
        <begin position="70"/>
        <end position="94"/>
    </location>
</feature>
<comment type="subcellular location">
    <subcellularLocation>
        <location evidence="1 7">Cell membrane</location>
        <topology evidence="1 7">Multi-pass membrane protein</topology>
    </subcellularLocation>
</comment>
<dbReference type="InterPro" id="IPR035906">
    <property type="entry name" value="MetI-like_sf"/>
</dbReference>
<keyword evidence="3" id="KW-1003">Cell membrane</keyword>
<sequence>MGKRRIWKSVLYQAAATGIGLLVIFPVLYALGTSFMKSTEILSLNPGMIPRRIDFSNYHAVWENTMMLRFIWNSLFVTTITCCLRVVTAALAAYGYACFDFKGKNLFFYLTVGTMLIPGEATLLTNYETISKLHMINTYQGIIIMFIGSATSVFIMRQYFLGVSVSIKEASEMDGCGDIRFFTRILIPISKPILVTVFITAFVEIWNVYLWPMLITNRNEMRTVQVGIAQLNSSEGSAYGVIMAGAVIVLIPSLLVFIIFQKQIINGMVTGSVKE</sequence>
<comment type="similarity">
    <text evidence="7">Belongs to the binding-protein-dependent transport system permease family.</text>
</comment>
<evidence type="ECO:0000256" key="3">
    <source>
        <dbReference type="ARBA" id="ARBA00022475"/>
    </source>
</evidence>
<proteinExistence type="inferred from homology"/>
<evidence type="ECO:0000313" key="10">
    <source>
        <dbReference type="EMBL" id="MUB63019.1"/>
    </source>
</evidence>
<dbReference type="InterPro" id="IPR000515">
    <property type="entry name" value="MetI-like"/>
</dbReference>
<gene>
    <name evidence="9" type="ORF">CE91St55_15420</name>
    <name evidence="10" type="ORF">GNE07_08095</name>
</gene>
<dbReference type="GO" id="GO:0005886">
    <property type="term" value="C:plasma membrane"/>
    <property type="evidence" value="ECO:0007669"/>
    <property type="project" value="UniProtKB-SubCell"/>
</dbReference>
<evidence type="ECO:0000256" key="1">
    <source>
        <dbReference type="ARBA" id="ARBA00004651"/>
    </source>
</evidence>
<dbReference type="Pfam" id="PF00528">
    <property type="entry name" value="BPD_transp_1"/>
    <property type="match status" value="1"/>
</dbReference>
<evidence type="ECO:0000256" key="7">
    <source>
        <dbReference type="RuleBase" id="RU363032"/>
    </source>
</evidence>
<evidence type="ECO:0000313" key="11">
    <source>
        <dbReference type="Proteomes" id="UP000434223"/>
    </source>
</evidence>
<feature type="transmembrane region" description="Helical" evidence="7">
    <location>
        <begin position="238"/>
        <end position="260"/>
    </location>
</feature>
<dbReference type="GO" id="GO:0055085">
    <property type="term" value="P:transmembrane transport"/>
    <property type="evidence" value="ECO:0007669"/>
    <property type="project" value="InterPro"/>
</dbReference>
<feature type="transmembrane region" description="Helical" evidence="7">
    <location>
        <begin position="181"/>
        <end position="203"/>
    </location>
</feature>
<evidence type="ECO:0000256" key="4">
    <source>
        <dbReference type="ARBA" id="ARBA00022692"/>
    </source>
</evidence>
<reference evidence="9" key="2">
    <citation type="submission" date="2022-01" db="EMBL/GenBank/DDBJ databases">
        <title>Novel bile acid biosynthetic pathways are enriched in the microbiome of centenarians.</title>
        <authorList>
            <person name="Sato Y."/>
            <person name="Atarashi K."/>
            <person name="Plichta R.D."/>
            <person name="Arai Y."/>
            <person name="Sasajima S."/>
            <person name="Kearney M.S."/>
            <person name="Suda W."/>
            <person name="Takeshita K."/>
            <person name="Sasaki T."/>
            <person name="Okamoto S."/>
            <person name="Skelly N.A."/>
            <person name="Okamura Y."/>
            <person name="Vlamakis H."/>
            <person name="Li Y."/>
            <person name="Tanoue T."/>
            <person name="Takei H."/>
            <person name="Nittono H."/>
            <person name="Narushima S."/>
            <person name="Irie J."/>
            <person name="Itoh H."/>
            <person name="Moriya K."/>
            <person name="Sugiura Y."/>
            <person name="Suematsu M."/>
            <person name="Moritoki N."/>
            <person name="Shibata S."/>
            <person name="Littman R.D."/>
            <person name="Fischbach A.M."/>
            <person name="Uwamino Y."/>
            <person name="Inoue T."/>
            <person name="Honda A."/>
            <person name="Hattori M."/>
            <person name="Murai T."/>
            <person name="Xavier J.R."/>
            <person name="Hirose N."/>
            <person name="Honda K."/>
        </authorList>
    </citation>
    <scope>NUCLEOTIDE SEQUENCE</scope>
    <source>
        <strain evidence="9">CE91-St55</strain>
    </source>
</reference>
<dbReference type="PANTHER" id="PTHR43744">
    <property type="entry name" value="ABC TRANSPORTER PERMEASE PROTEIN MG189-RELATED-RELATED"/>
    <property type="match status" value="1"/>
</dbReference>
<dbReference type="CDD" id="cd06261">
    <property type="entry name" value="TM_PBP2"/>
    <property type="match status" value="1"/>
</dbReference>
<evidence type="ECO:0000313" key="9">
    <source>
        <dbReference type="EMBL" id="GKG99560.1"/>
    </source>
</evidence>
<name>A0A174MJ82_9FIRM</name>
<dbReference type="GeneID" id="93151569"/>
<dbReference type="Proteomes" id="UP000434223">
    <property type="component" value="Unassembled WGS sequence"/>
</dbReference>
<feature type="transmembrane region" description="Helical" evidence="7">
    <location>
        <begin position="139"/>
        <end position="160"/>
    </location>
</feature>
<feature type="domain" description="ABC transmembrane type-1" evidence="8">
    <location>
        <begin position="71"/>
        <end position="260"/>
    </location>
</feature>
<feature type="transmembrane region" description="Helical" evidence="7">
    <location>
        <begin position="12"/>
        <end position="32"/>
    </location>
</feature>
<evidence type="ECO:0000256" key="2">
    <source>
        <dbReference type="ARBA" id="ARBA00022448"/>
    </source>
</evidence>
<evidence type="ECO:0000259" key="8">
    <source>
        <dbReference type="PROSITE" id="PS50928"/>
    </source>
</evidence>
<dbReference type="EMBL" id="WNME01000004">
    <property type="protein sequence ID" value="MUB63019.1"/>
    <property type="molecule type" value="Genomic_DNA"/>
</dbReference>
<dbReference type="PROSITE" id="PS50928">
    <property type="entry name" value="ABC_TM1"/>
    <property type="match status" value="1"/>
</dbReference>
<accession>A0A174MJ82</accession>
<keyword evidence="5 7" id="KW-1133">Transmembrane helix</keyword>
<organism evidence="10 11">
    <name type="scientific">Hungatella hathewayi</name>
    <dbReference type="NCBI Taxonomy" id="154046"/>
    <lineage>
        <taxon>Bacteria</taxon>
        <taxon>Bacillati</taxon>
        <taxon>Bacillota</taxon>
        <taxon>Clostridia</taxon>
        <taxon>Lachnospirales</taxon>
        <taxon>Lachnospiraceae</taxon>
        <taxon>Hungatella</taxon>
    </lineage>
</organism>
<keyword evidence="4 7" id="KW-0812">Transmembrane</keyword>
<dbReference type="RefSeq" id="WP_006772581.1">
    <property type="nucleotide sequence ID" value="NZ_BQNJ01000001.1"/>
</dbReference>
<dbReference type="AlphaFoldDB" id="A0A174MJ82"/>
<dbReference type="PANTHER" id="PTHR43744:SF8">
    <property type="entry name" value="SN-GLYCEROL-3-PHOSPHATE TRANSPORT SYSTEM PERMEASE PROTEIN UGPE"/>
    <property type="match status" value="1"/>
</dbReference>
<dbReference type="EMBL" id="BQNJ01000001">
    <property type="protein sequence ID" value="GKG99560.1"/>
    <property type="molecule type" value="Genomic_DNA"/>
</dbReference>
<evidence type="ECO:0000256" key="6">
    <source>
        <dbReference type="ARBA" id="ARBA00023136"/>
    </source>
</evidence>
<dbReference type="Proteomes" id="UP001055091">
    <property type="component" value="Unassembled WGS sequence"/>
</dbReference>
<reference evidence="10 11" key="1">
    <citation type="submission" date="2019-09" db="EMBL/GenBank/DDBJ databases">
        <title>Draft genome sequencing of Hungatella hathewayi 123Y-2.</title>
        <authorList>
            <person name="Lv Q."/>
            <person name="Li S."/>
        </authorList>
    </citation>
    <scope>NUCLEOTIDE SEQUENCE [LARGE SCALE GENOMIC DNA]</scope>
    <source>
        <strain evidence="10 11">123Y-2</strain>
    </source>
</reference>
<dbReference type="OrthoDB" id="9787837at2"/>
<comment type="caution">
    <text evidence="10">The sequence shown here is derived from an EMBL/GenBank/DDBJ whole genome shotgun (WGS) entry which is preliminary data.</text>
</comment>